<dbReference type="InterPro" id="IPR044925">
    <property type="entry name" value="His-Me_finger_sf"/>
</dbReference>
<proteinExistence type="predicted"/>
<dbReference type="PaxDb" id="67767-A0A0J7JWX1"/>
<dbReference type="AlphaFoldDB" id="A0A0J7JWX1"/>
<name>A0A0J7JWX1_LASNI</name>
<dbReference type="STRING" id="67767.A0A0J7JWX1"/>
<evidence type="ECO:0000313" key="2">
    <source>
        <dbReference type="Proteomes" id="UP000036403"/>
    </source>
</evidence>
<protein>
    <submittedName>
        <fullName evidence="1">Dsrnase 4</fullName>
    </submittedName>
</protein>
<dbReference type="SUPFAM" id="SSF54060">
    <property type="entry name" value="His-Me finger endonucleases"/>
    <property type="match status" value="1"/>
</dbReference>
<organism evidence="1 2">
    <name type="scientific">Lasius niger</name>
    <name type="common">Black garden ant</name>
    <dbReference type="NCBI Taxonomy" id="67767"/>
    <lineage>
        <taxon>Eukaryota</taxon>
        <taxon>Metazoa</taxon>
        <taxon>Ecdysozoa</taxon>
        <taxon>Arthropoda</taxon>
        <taxon>Hexapoda</taxon>
        <taxon>Insecta</taxon>
        <taxon>Pterygota</taxon>
        <taxon>Neoptera</taxon>
        <taxon>Endopterygota</taxon>
        <taxon>Hymenoptera</taxon>
        <taxon>Apocrita</taxon>
        <taxon>Aculeata</taxon>
        <taxon>Formicoidea</taxon>
        <taxon>Formicidae</taxon>
        <taxon>Formicinae</taxon>
        <taxon>Lasius</taxon>
        <taxon>Lasius</taxon>
    </lineage>
</organism>
<dbReference type="OrthoDB" id="5960141at2759"/>
<dbReference type="Proteomes" id="UP000036403">
    <property type="component" value="Unassembled WGS sequence"/>
</dbReference>
<accession>A0A0J7JWX1</accession>
<feature type="non-terminal residue" evidence="1">
    <location>
        <position position="81"/>
    </location>
</feature>
<dbReference type="EMBL" id="LBMM01024493">
    <property type="protein sequence ID" value="KMQ82569.1"/>
    <property type="molecule type" value="Genomic_DNA"/>
</dbReference>
<evidence type="ECO:0000313" key="1">
    <source>
        <dbReference type="EMBL" id="KMQ82569.1"/>
    </source>
</evidence>
<reference evidence="1 2" key="1">
    <citation type="submission" date="2015-04" db="EMBL/GenBank/DDBJ databases">
        <title>Lasius niger genome sequencing.</title>
        <authorList>
            <person name="Konorov E.A."/>
            <person name="Nikitin M.A."/>
            <person name="Kirill M.V."/>
            <person name="Chang P."/>
        </authorList>
    </citation>
    <scope>NUCLEOTIDE SEQUENCE [LARGE SCALE GENOMIC DNA]</scope>
    <source>
        <tissue evidence="1">Whole</tissue>
    </source>
</reference>
<gene>
    <name evidence="1" type="ORF">RF55_22534</name>
</gene>
<comment type="caution">
    <text evidence="1">The sequence shown here is derived from an EMBL/GenBank/DDBJ whole genome shotgun (WGS) entry which is preliminary data.</text>
</comment>
<sequence>MTMEDVRGKQQPVHLHAEGAIVSAPKFFWKVIYDPLSKRGTAFVGLNDPFIKSITDDVYICTDISEKIKWLDWRPRDITAG</sequence>
<keyword evidence="2" id="KW-1185">Reference proteome</keyword>